<dbReference type="RefSeq" id="WP_105960429.1">
    <property type="nucleotide sequence ID" value="NZ_PVNS01000021.1"/>
</dbReference>
<name>A0A2P6MDB9_ALKUR</name>
<evidence type="ECO:0000256" key="6">
    <source>
        <dbReference type="PIRSR" id="PIRSR000097-3"/>
    </source>
</evidence>
<feature type="domain" description="NADP-dependent oxidoreductase" evidence="7">
    <location>
        <begin position="20"/>
        <end position="262"/>
    </location>
</feature>
<dbReference type="InterPro" id="IPR023210">
    <property type="entry name" value="NADP_OxRdtase_dom"/>
</dbReference>
<dbReference type="PROSITE" id="PS00062">
    <property type="entry name" value="ALDOKETO_REDUCTASE_2"/>
    <property type="match status" value="1"/>
</dbReference>
<comment type="similarity">
    <text evidence="1">Belongs to the aldo/keto reductase family.</text>
</comment>
<dbReference type="PROSITE" id="PS00063">
    <property type="entry name" value="ALDOKETO_REDUCTASE_3"/>
    <property type="match status" value="1"/>
</dbReference>
<feature type="site" description="Lowers pKa of active site Tyr" evidence="6">
    <location>
        <position position="78"/>
    </location>
</feature>
<keyword evidence="2" id="KW-0521">NADP</keyword>
<evidence type="ECO:0000256" key="1">
    <source>
        <dbReference type="ARBA" id="ARBA00007905"/>
    </source>
</evidence>
<sequence length="277" mass="31685">MTSIKDTVKLHNGVRMPKLGLGVYKAEAGDEVETAVKTALDTGYRSIDTAAFYDNEESVGNALRQTSVPRKDIFVTTKVWNDQQGYAETMKAFAESREKLGLDVIDLYLIHWPVGTLYPETWRAMEELYEDGHVRAIGVSNFKIHHLKALQKASKIKPMVNQVEFHPWLYQEDLLKYCRKEKIQLEAWSPLTRGKKLDHPVLLDIAKNHGKTPAQVIIRWDLQHDIVTIPKSVTPERICENAAVYDFELTKAEMKTLDALNEDLRFGKDPDEFSREG</sequence>
<feature type="binding site" evidence="5">
    <location>
        <position position="111"/>
    </location>
    <ligand>
        <name>substrate</name>
    </ligand>
</feature>
<organism evidence="8 9">
    <name type="scientific">Alkalicoccus urumqiensis</name>
    <name type="common">Bacillus urumqiensis</name>
    <dbReference type="NCBI Taxonomy" id="1548213"/>
    <lineage>
        <taxon>Bacteria</taxon>
        <taxon>Bacillati</taxon>
        <taxon>Bacillota</taxon>
        <taxon>Bacilli</taxon>
        <taxon>Bacillales</taxon>
        <taxon>Bacillaceae</taxon>
        <taxon>Alkalicoccus</taxon>
    </lineage>
</organism>
<evidence type="ECO:0000313" key="8">
    <source>
        <dbReference type="EMBL" id="PRO64264.1"/>
    </source>
</evidence>
<dbReference type="AlphaFoldDB" id="A0A2P6MDB9"/>
<comment type="caution">
    <text evidence="8">The sequence shown here is derived from an EMBL/GenBank/DDBJ whole genome shotgun (WGS) entry which is preliminary data.</text>
</comment>
<gene>
    <name evidence="8" type="ORF">C6I21_15770</name>
</gene>
<dbReference type="PROSITE" id="PS00798">
    <property type="entry name" value="ALDOKETO_REDUCTASE_1"/>
    <property type="match status" value="1"/>
</dbReference>
<evidence type="ECO:0000256" key="3">
    <source>
        <dbReference type="ARBA" id="ARBA00023002"/>
    </source>
</evidence>
<keyword evidence="3" id="KW-0560">Oxidoreductase</keyword>
<dbReference type="InterPro" id="IPR018170">
    <property type="entry name" value="Aldo/ket_reductase_CS"/>
</dbReference>
<feature type="active site" description="Proton donor" evidence="4">
    <location>
        <position position="53"/>
    </location>
</feature>
<dbReference type="InterPro" id="IPR036812">
    <property type="entry name" value="NAD(P)_OxRdtase_dom_sf"/>
</dbReference>
<dbReference type="Gene3D" id="3.20.20.100">
    <property type="entry name" value="NADP-dependent oxidoreductase domain"/>
    <property type="match status" value="1"/>
</dbReference>
<dbReference type="FunFam" id="3.20.20.100:FF:000015">
    <property type="entry name" value="Oxidoreductase, aldo/keto reductase family"/>
    <property type="match status" value="1"/>
</dbReference>
<evidence type="ECO:0000256" key="4">
    <source>
        <dbReference type="PIRSR" id="PIRSR000097-1"/>
    </source>
</evidence>
<dbReference type="EMBL" id="PVNS01000021">
    <property type="protein sequence ID" value="PRO64264.1"/>
    <property type="molecule type" value="Genomic_DNA"/>
</dbReference>
<reference evidence="8 9" key="1">
    <citation type="submission" date="2018-03" db="EMBL/GenBank/DDBJ databases">
        <title>Bacillus urumqiensis sp. nov., a moderately haloalkaliphilic bacterium isolated from a salt lake.</title>
        <authorList>
            <person name="Zhao B."/>
            <person name="Liao Z."/>
        </authorList>
    </citation>
    <scope>NUCLEOTIDE SEQUENCE [LARGE SCALE GENOMIC DNA]</scope>
    <source>
        <strain evidence="8 9">BZ-SZ-XJ18</strain>
    </source>
</reference>
<keyword evidence="9" id="KW-1185">Reference proteome</keyword>
<dbReference type="PANTHER" id="PTHR43827">
    <property type="entry name" value="2,5-DIKETO-D-GLUCONIC ACID REDUCTASE"/>
    <property type="match status" value="1"/>
</dbReference>
<dbReference type="Proteomes" id="UP000243650">
    <property type="component" value="Unassembled WGS sequence"/>
</dbReference>
<evidence type="ECO:0000256" key="5">
    <source>
        <dbReference type="PIRSR" id="PIRSR000097-2"/>
    </source>
</evidence>
<dbReference type="OrthoDB" id="9804790at2"/>
<evidence type="ECO:0000313" key="9">
    <source>
        <dbReference type="Proteomes" id="UP000243650"/>
    </source>
</evidence>
<dbReference type="PIRSF" id="PIRSF000097">
    <property type="entry name" value="AKR"/>
    <property type="match status" value="1"/>
</dbReference>
<dbReference type="PRINTS" id="PR00069">
    <property type="entry name" value="ALDKETRDTASE"/>
</dbReference>
<evidence type="ECO:0000256" key="2">
    <source>
        <dbReference type="ARBA" id="ARBA00022857"/>
    </source>
</evidence>
<dbReference type="InterPro" id="IPR020471">
    <property type="entry name" value="AKR"/>
</dbReference>
<proteinExistence type="inferred from homology"/>
<accession>A0A2P6MDB9</accession>
<dbReference type="Pfam" id="PF00248">
    <property type="entry name" value="Aldo_ket_red"/>
    <property type="match status" value="1"/>
</dbReference>
<protein>
    <submittedName>
        <fullName evidence="8">Aldo/keto reductase</fullName>
    </submittedName>
</protein>
<evidence type="ECO:0000259" key="7">
    <source>
        <dbReference type="Pfam" id="PF00248"/>
    </source>
</evidence>
<dbReference type="SUPFAM" id="SSF51430">
    <property type="entry name" value="NAD(P)-linked oxidoreductase"/>
    <property type="match status" value="1"/>
</dbReference>
<dbReference type="PANTHER" id="PTHR43827:SF3">
    <property type="entry name" value="NADP-DEPENDENT OXIDOREDUCTASE DOMAIN-CONTAINING PROTEIN"/>
    <property type="match status" value="1"/>
</dbReference>
<dbReference type="GO" id="GO:0016616">
    <property type="term" value="F:oxidoreductase activity, acting on the CH-OH group of donors, NAD or NADP as acceptor"/>
    <property type="evidence" value="ECO:0007669"/>
    <property type="project" value="UniProtKB-ARBA"/>
</dbReference>